<dbReference type="PANTHER" id="PTHR45527">
    <property type="entry name" value="NONRIBOSOMAL PEPTIDE SYNTHETASE"/>
    <property type="match status" value="1"/>
</dbReference>
<feature type="non-terminal residue" evidence="1">
    <location>
        <position position="132"/>
    </location>
</feature>
<evidence type="ECO:0000313" key="1">
    <source>
        <dbReference type="EMBL" id="KAK9764043.1"/>
    </source>
</evidence>
<organism evidence="1 2">
    <name type="scientific">Basidiobolus ranarum</name>
    <dbReference type="NCBI Taxonomy" id="34480"/>
    <lineage>
        <taxon>Eukaryota</taxon>
        <taxon>Fungi</taxon>
        <taxon>Fungi incertae sedis</taxon>
        <taxon>Zoopagomycota</taxon>
        <taxon>Entomophthoromycotina</taxon>
        <taxon>Basidiobolomycetes</taxon>
        <taxon>Basidiobolales</taxon>
        <taxon>Basidiobolaceae</taxon>
        <taxon>Basidiobolus</taxon>
    </lineage>
</organism>
<reference evidence="1 2" key="1">
    <citation type="submission" date="2023-04" db="EMBL/GenBank/DDBJ databases">
        <title>Genome of Basidiobolus ranarum AG-B5.</title>
        <authorList>
            <person name="Stajich J.E."/>
            <person name="Carter-House D."/>
            <person name="Gryganskyi A."/>
        </authorList>
    </citation>
    <scope>NUCLEOTIDE SEQUENCE [LARGE SCALE GENOMIC DNA]</scope>
    <source>
        <strain evidence="1 2">AG-B5</strain>
    </source>
</reference>
<dbReference type="EMBL" id="JASJQH010000507">
    <property type="protein sequence ID" value="KAK9764043.1"/>
    <property type="molecule type" value="Genomic_DNA"/>
</dbReference>
<sequence>MIERFSLLGLEPDDLDLLRDCDISQNGIDLKNIEDIYPCSLLQEALLALGLKGNLYYLNQQVYRFNPSFDCDRLRSTWETVIHVNPIHRTICVFSASGFEHLSGLQVVLNRNDIEWSVHELRHGSMIEEELQ</sequence>
<protein>
    <submittedName>
        <fullName evidence="1">Uncharacterized protein</fullName>
    </submittedName>
</protein>
<comment type="caution">
    <text evidence="1">The sequence shown here is derived from an EMBL/GenBank/DDBJ whole genome shotgun (WGS) entry which is preliminary data.</text>
</comment>
<dbReference type="SUPFAM" id="SSF52777">
    <property type="entry name" value="CoA-dependent acyltransferases"/>
    <property type="match status" value="1"/>
</dbReference>
<dbReference type="Gene3D" id="3.30.559.10">
    <property type="entry name" value="Chloramphenicol acetyltransferase-like domain"/>
    <property type="match status" value="1"/>
</dbReference>
<dbReference type="PANTHER" id="PTHR45527:SF16">
    <property type="entry name" value="NONRIBOSOMAL PEPTIDE SYNTHASE ATNA-RELATED"/>
    <property type="match status" value="1"/>
</dbReference>
<evidence type="ECO:0000313" key="2">
    <source>
        <dbReference type="Proteomes" id="UP001479436"/>
    </source>
</evidence>
<accession>A0ABR2WRB6</accession>
<gene>
    <name evidence="1" type="ORF">K7432_008804</name>
</gene>
<name>A0ABR2WRB6_9FUNG</name>
<dbReference type="InterPro" id="IPR023213">
    <property type="entry name" value="CAT-like_dom_sf"/>
</dbReference>
<dbReference type="Proteomes" id="UP001479436">
    <property type="component" value="Unassembled WGS sequence"/>
</dbReference>
<keyword evidence="2" id="KW-1185">Reference proteome</keyword>
<proteinExistence type="predicted"/>